<organism evidence="1 2">
    <name type="scientific">Actinocatenispora thailandica</name>
    <dbReference type="NCBI Taxonomy" id="227318"/>
    <lineage>
        <taxon>Bacteria</taxon>
        <taxon>Bacillati</taxon>
        <taxon>Actinomycetota</taxon>
        <taxon>Actinomycetes</taxon>
        <taxon>Micromonosporales</taxon>
        <taxon>Micromonosporaceae</taxon>
        <taxon>Actinocatenispora</taxon>
    </lineage>
</organism>
<dbReference type="Pfam" id="PF14435">
    <property type="entry name" value="SUKH-4"/>
    <property type="match status" value="1"/>
</dbReference>
<name>A0A7R7DTG7_9ACTN</name>
<dbReference type="EMBL" id="AP023355">
    <property type="protein sequence ID" value="BCJ37529.1"/>
    <property type="molecule type" value="Genomic_DNA"/>
</dbReference>
<evidence type="ECO:0008006" key="3">
    <source>
        <dbReference type="Google" id="ProtNLM"/>
    </source>
</evidence>
<keyword evidence="2" id="KW-1185">Reference proteome</keyword>
<gene>
    <name evidence="1" type="ORF">Athai_50320</name>
</gene>
<protein>
    <recommendedName>
        <fullName evidence="3">SUKH-4 immunity protein</fullName>
    </recommendedName>
</protein>
<evidence type="ECO:0000313" key="2">
    <source>
        <dbReference type="Proteomes" id="UP000611640"/>
    </source>
</evidence>
<dbReference type="Proteomes" id="UP000611640">
    <property type="component" value="Chromosome"/>
</dbReference>
<dbReference type="InterPro" id="IPR025851">
    <property type="entry name" value="SUKH-4"/>
</dbReference>
<sequence length="136" mass="14876">MFLANEGLPEQDLLVEYCDWQNVSSIDIGSNSFLSIGNAGDEILGIDTTTARVVAISRIDADIAYIASSVITFAALLEAFTRRYPFLPDKSGPDGFVHAADEFKSELQRIDASALSEDPGFWNDLLMDISIGDYCE</sequence>
<reference evidence="1 2" key="1">
    <citation type="submission" date="2020-08" db="EMBL/GenBank/DDBJ databases">
        <title>Whole genome shotgun sequence of Actinocatenispora thailandica NBRC 105041.</title>
        <authorList>
            <person name="Komaki H."/>
            <person name="Tamura T."/>
        </authorList>
    </citation>
    <scope>NUCLEOTIDE SEQUENCE [LARGE SCALE GENOMIC DNA]</scope>
    <source>
        <strain evidence="1 2">NBRC 105041</strain>
    </source>
</reference>
<proteinExistence type="predicted"/>
<evidence type="ECO:0000313" key="1">
    <source>
        <dbReference type="EMBL" id="BCJ37529.1"/>
    </source>
</evidence>
<dbReference type="AlphaFoldDB" id="A0A7R7DTG7"/>
<accession>A0A7R7DTG7</accession>
<dbReference type="KEGG" id="atl:Athai_50320"/>